<name>A0A1I6U842_9SPHI</name>
<evidence type="ECO:0000313" key="2">
    <source>
        <dbReference type="Proteomes" id="UP000198785"/>
    </source>
</evidence>
<dbReference type="SUPFAM" id="SSF53756">
    <property type="entry name" value="UDP-Glycosyltransferase/glycogen phosphorylase"/>
    <property type="match status" value="1"/>
</dbReference>
<accession>A0A1I6U842</accession>
<sequence length="345" mass="40176">MIGHLYMNMKVLITSEYDSPNSYFSMLADILREQTEFASEPQNFWTSSVDYDVVHIQWPEELFKWRKISEADLLRLNKRIAYLKNRGTKLVATLHNKAPHRKGDLDEKLYNIVYKHVDAVVHLGSYSQSFYPNVMNVVIPHPNYNPVIKVNPEDEKQKECITYLSFGKIRSVEEERQLIEAFLLMKDADTKLIIVNSLVGVNKYRIRQAIKKIKYRLYLRSLKRKNIVLITHRLSDDEINHYFNESDVVIVPRVDSLNSGVVFMGFSFGKVVVGPRIGNIKEYLDINSNPTFEPLNIFSIEKALRKAKERRDIGALNKKYSDAILDINSIAKSHLTLYKELLTYR</sequence>
<dbReference type="EMBL" id="FOZZ01000008">
    <property type="protein sequence ID" value="SFS97623.1"/>
    <property type="molecule type" value="Genomic_DNA"/>
</dbReference>
<gene>
    <name evidence="1" type="ORF">SAMN05660206_10847</name>
</gene>
<proteinExistence type="predicted"/>
<reference evidence="1 2" key="1">
    <citation type="submission" date="2016-10" db="EMBL/GenBank/DDBJ databases">
        <authorList>
            <person name="de Groot N.N."/>
        </authorList>
    </citation>
    <scope>NUCLEOTIDE SEQUENCE [LARGE SCALE GENOMIC DNA]</scope>
    <source>
        <strain evidence="1 2">DSM 22789</strain>
    </source>
</reference>
<dbReference type="GO" id="GO:0016740">
    <property type="term" value="F:transferase activity"/>
    <property type="evidence" value="ECO:0007669"/>
    <property type="project" value="UniProtKB-KW"/>
</dbReference>
<protein>
    <submittedName>
        <fullName evidence="1">Glycosyltransferase involved in cell wall bisynthesis</fullName>
    </submittedName>
</protein>
<dbReference type="Gene3D" id="3.40.50.2000">
    <property type="entry name" value="Glycogen Phosphorylase B"/>
    <property type="match status" value="1"/>
</dbReference>
<keyword evidence="2" id="KW-1185">Reference proteome</keyword>
<dbReference type="AlphaFoldDB" id="A0A1I6U842"/>
<dbReference type="Proteomes" id="UP000198785">
    <property type="component" value="Unassembled WGS sequence"/>
</dbReference>
<evidence type="ECO:0000313" key="1">
    <source>
        <dbReference type="EMBL" id="SFS97623.1"/>
    </source>
</evidence>
<keyword evidence="1" id="KW-0808">Transferase</keyword>
<dbReference type="STRING" id="683125.SAMN05660206_10847"/>
<organism evidence="1 2">
    <name type="scientific">Sphingobacterium wenxiniae</name>
    <dbReference type="NCBI Taxonomy" id="683125"/>
    <lineage>
        <taxon>Bacteria</taxon>
        <taxon>Pseudomonadati</taxon>
        <taxon>Bacteroidota</taxon>
        <taxon>Sphingobacteriia</taxon>
        <taxon>Sphingobacteriales</taxon>
        <taxon>Sphingobacteriaceae</taxon>
        <taxon>Sphingobacterium</taxon>
    </lineage>
</organism>